<accession>A0A1B8PI33</accession>
<feature type="binding site" evidence="5">
    <location>
        <position position="149"/>
    </location>
    <ligand>
        <name>NAD(+)</name>
        <dbReference type="ChEBI" id="CHEBI:57540"/>
    </ligand>
</feature>
<comment type="function">
    <text evidence="5">Catalyzes the oxidation of erythronate-4-phosphate to 3-hydroxy-2-oxo-4-phosphonooxybutanoate.</text>
</comment>
<feature type="binding site" evidence="5">
    <location>
        <position position="71"/>
    </location>
    <ligand>
        <name>substrate</name>
    </ligand>
</feature>
<gene>
    <name evidence="5" type="primary">pdxB</name>
    <name evidence="8" type="ORF">A9Z60_04215</name>
</gene>
<dbReference type="GO" id="GO:0033711">
    <property type="term" value="F:4-phosphoerythronate dehydrogenase activity"/>
    <property type="evidence" value="ECO:0007669"/>
    <property type="project" value="UniProtKB-EC"/>
</dbReference>
<dbReference type="PROSITE" id="PS00065">
    <property type="entry name" value="D_2_HYDROXYACID_DH_1"/>
    <property type="match status" value="1"/>
</dbReference>
<sequence length="354" mass="40225">MITILADENITHLDDYFCHDNIKLIKLKGREISQSIIDNHNPTALLIRSVTPINSNTITNPKNIKFIGSATIGTDHVDNEFIHSNNIHFANAKGSSKHSVAQYVITAILSKFSNFLHKKITIGIIGLGNIGGTLAQYAKELGWQILGYDPYLPISDTNNSSFDELLKNSDIISIHTPLTKTGSHPTHQLFNQSIFKQLKNHAILINTARGEIIHQDDLLWAINNKNISVILDVFPFEPMIDKILLDKLTIATSHIAGYTLDGKLRGTDMVYQAFCECFNLPILQSMNDLMPANNYHWQILKNELLNGDTHHLKIYYDILKDDNHLRKICADKVHGADFDELRKKYELKREWLYD</sequence>
<dbReference type="CDD" id="cd12158">
    <property type="entry name" value="ErythrP_dh"/>
    <property type="match status" value="1"/>
</dbReference>
<keyword evidence="2 5" id="KW-0560">Oxidoreductase</keyword>
<feature type="binding site" evidence="5">
    <location>
        <position position="258"/>
    </location>
    <ligand>
        <name>substrate</name>
    </ligand>
</feature>
<keyword evidence="1 5" id="KW-0963">Cytoplasm</keyword>
<dbReference type="Pfam" id="PF00389">
    <property type="entry name" value="2-Hacid_dh"/>
    <property type="match status" value="1"/>
</dbReference>
<dbReference type="GO" id="GO:0008615">
    <property type="term" value="P:pyridoxine biosynthetic process"/>
    <property type="evidence" value="ECO:0007669"/>
    <property type="project" value="UniProtKB-UniRule"/>
</dbReference>
<dbReference type="RefSeq" id="WP_066893880.1">
    <property type="nucleotide sequence ID" value="NZ_LZDN01000040.1"/>
</dbReference>
<evidence type="ECO:0000259" key="6">
    <source>
        <dbReference type="Pfam" id="PF00389"/>
    </source>
</evidence>
<dbReference type="Pfam" id="PF02826">
    <property type="entry name" value="2-Hacid_dh_C"/>
    <property type="match status" value="1"/>
</dbReference>
<keyword evidence="4 5" id="KW-0664">Pyridoxine biosynthesis</keyword>
<dbReference type="SUPFAM" id="SSF51735">
    <property type="entry name" value="NAD(P)-binding Rossmann-fold domains"/>
    <property type="match status" value="1"/>
</dbReference>
<dbReference type="PANTHER" id="PTHR43761:SF1">
    <property type="entry name" value="D-ISOMER SPECIFIC 2-HYDROXYACID DEHYDROGENASE CATALYTIC DOMAIN-CONTAINING PROTEIN-RELATED"/>
    <property type="match status" value="1"/>
</dbReference>
<dbReference type="AlphaFoldDB" id="A0A1B8PI33"/>
<dbReference type="InterPro" id="IPR006139">
    <property type="entry name" value="D-isomer_2_OHA_DH_cat_dom"/>
</dbReference>
<comment type="pathway">
    <text evidence="5">Cofactor biosynthesis; pyridoxine 5'-phosphate biosynthesis; pyridoxine 5'-phosphate from D-erythrose 4-phosphate: step 2/5.</text>
</comment>
<reference evidence="8 9" key="1">
    <citation type="submission" date="2016-06" db="EMBL/GenBank/DDBJ databases">
        <title>Draft genome of Moraxella nonliquefaciens CCUG 60284.</title>
        <authorList>
            <person name="Salva-Serra F."/>
            <person name="Engstrom-Jakobsson H."/>
            <person name="Thorell K."/>
            <person name="Gonzales-Siles L."/>
            <person name="Karlsson R."/>
            <person name="Boulund F."/>
            <person name="Engstrand L."/>
            <person name="Kristiansson E."/>
            <person name="Moore E."/>
        </authorList>
    </citation>
    <scope>NUCLEOTIDE SEQUENCE [LARGE SCALE GENOMIC DNA]</scope>
    <source>
        <strain evidence="8 9">CCUG 60284</strain>
    </source>
</reference>
<feature type="binding site" evidence="5">
    <location>
        <position position="176"/>
    </location>
    <ligand>
        <name>NAD(+)</name>
        <dbReference type="ChEBI" id="CHEBI:57540"/>
    </ligand>
</feature>
<feature type="domain" description="D-isomer specific 2-hydroxyacid dehydrogenase catalytic" evidence="6">
    <location>
        <begin position="38"/>
        <end position="278"/>
    </location>
</feature>
<dbReference type="EC" id="1.1.1.290" evidence="5"/>
<evidence type="ECO:0000313" key="9">
    <source>
        <dbReference type="Proteomes" id="UP000092671"/>
    </source>
</evidence>
<dbReference type="PANTHER" id="PTHR43761">
    <property type="entry name" value="D-ISOMER SPECIFIC 2-HYDROXYACID DEHYDROGENASE FAMILY PROTEIN (AFU_ORTHOLOGUE AFUA_1G13630)"/>
    <property type="match status" value="1"/>
</dbReference>
<evidence type="ECO:0000256" key="4">
    <source>
        <dbReference type="ARBA" id="ARBA00023096"/>
    </source>
</evidence>
<dbReference type="GO" id="GO:0051287">
    <property type="term" value="F:NAD binding"/>
    <property type="evidence" value="ECO:0007669"/>
    <property type="project" value="InterPro"/>
</dbReference>
<dbReference type="SUPFAM" id="SSF52283">
    <property type="entry name" value="Formate/glycerate dehydrogenase catalytic domain-like"/>
    <property type="match status" value="1"/>
</dbReference>
<evidence type="ECO:0000313" key="8">
    <source>
        <dbReference type="EMBL" id="OBX48854.1"/>
    </source>
</evidence>
<dbReference type="InterPro" id="IPR050418">
    <property type="entry name" value="D-iso_2-hydroxyacid_DH_PdxB"/>
</dbReference>
<proteinExistence type="inferred from homology"/>
<feature type="binding site" evidence="5">
    <location>
        <position position="232"/>
    </location>
    <ligand>
        <name>NAD(+)</name>
        <dbReference type="ChEBI" id="CHEBI:57540"/>
    </ligand>
</feature>
<comment type="catalytic activity">
    <reaction evidence="5">
        <text>4-phospho-D-erythronate + NAD(+) = (R)-3-hydroxy-2-oxo-4-phosphooxybutanoate + NADH + H(+)</text>
        <dbReference type="Rhea" id="RHEA:18829"/>
        <dbReference type="ChEBI" id="CHEBI:15378"/>
        <dbReference type="ChEBI" id="CHEBI:57540"/>
        <dbReference type="ChEBI" id="CHEBI:57945"/>
        <dbReference type="ChEBI" id="CHEBI:58538"/>
        <dbReference type="ChEBI" id="CHEBI:58766"/>
        <dbReference type="EC" id="1.1.1.290"/>
    </reaction>
</comment>
<dbReference type="InterPro" id="IPR020921">
    <property type="entry name" value="Erythronate-4-P_DHase"/>
</dbReference>
<feature type="binding site" evidence="5">
    <location>
        <position position="49"/>
    </location>
    <ligand>
        <name>substrate</name>
    </ligand>
</feature>
<evidence type="ECO:0000256" key="1">
    <source>
        <dbReference type="ARBA" id="ARBA00022490"/>
    </source>
</evidence>
<evidence type="ECO:0000256" key="5">
    <source>
        <dbReference type="HAMAP-Rule" id="MF_01825"/>
    </source>
</evidence>
<evidence type="ECO:0000259" key="7">
    <source>
        <dbReference type="Pfam" id="PF02826"/>
    </source>
</evidence>
<feature type="binding site" evidence="5">
    <location>
        <position position="257"/>
    </location>
    <ligand>
        <name>NAD(+)</name>
        <dbReference type="ChEBI" id="CHEBI:57540"/>
    </ligand>
</feature>
<evidence type="ECO:0000256" key="2">
    <source>
        <dbReference type="ARBA" id="ARBA00023002"/>
    </source>
</evidence>
<protein>
    <recommendedName>
        <fullName evidence="5">Erythronate-4-phosphate dehydrogenase</fullName>
        <ecNumber evidence="5">1.1.1.290</ecNumber>
    </recommendedName>
</protein>
<keyword evidence="3 5" id="KW-0520">NAD</keyword>
<dbReference type="Gene3D" id="3.30.1370.170">
    <property type="match status" value="1"/>
</dbReference>
<dbReference type="InterPro" id="IPR036291">
    <property type="entry name" value="NAD(P)-bd_dom_sf"/>
</dbReference>
<dbReference type="Proteomes" id="UP000092671">
    <property type="component" value="Unassembled WGS sequence"/>
</dbReference>
<dbReference type="GO" id="GO:0005737">
    <property type="term" value="C:cytoplasm"/>
    <property type="evidence" value="ECO:0007669"/>
    <property type="project" value="UniProtKB-SubCell"/>
</dbReference>
<organism evidence="8 9">
    <name type="scientific">Moraxella nonliquefaciens</name>
    <dbReference type="NCBI Taxonomy" id="478"/>
    <lineage>
        <taxon>Bacteria</taxon>
        <taxon>Pseudomonadati</taxon>
        <taxon>Pseudomonadota</taxon>
        <taxon>Gammaproteobacteria</taxon>
        <taxon>Moraxellales</taxon>
        <taxon>Moraxellaceae</taxon>
        <taxon>Moraxella</taxon>
    </lineage>
</organism>
<feature type="active site" evidence="5">
    <location>
        <position position="209"/>
    </location>
</feature>
<dbReference type="OrthoDB" id="9770208at2"/>
<comment type="caution">
    <text evidence="8">The sequence shown here is derived from an EMBL/GenBank/DDBJ whole genome shotgun (WGS) entry which is preliminary data.</text>
</comment>
<dbReference type="InterPro" id="IPR006140">
    <property type="entry name" value="D-isomer_DH_NAD-bd"/>
</dbReference>
<feature type="domain" description="D-isomer specific 2-hydroxyacid dehydrogenase NAD-binding" evidence="7">
    <location>
        <begin position="118"/>
        <end position="256"/>
    </location>
</feature>
<evidence type="ECO:0000256" key="3">
    <source>
        <dbReference type="ARBA" id="ARBA00023027"/>
    </source>
</evidence>
<dbReference type="Gene3D" id="3.40.50.720">
    <property type="entry name" value="NAD(P)-binding Rossmann-like Domain"/>
    <property type="match status" value="2"/>
</dbReference>
<feature type="active site" description="Proton donor" evidence="5">
    <location>
        <position position="254"/>
    </location>
</feature>
<feature type="active site" evidence="5">
    <location>
        <position position="237"/>
    </location>
</feature>
<name>A0A1B8PI33_MORNO</name>
<comment type="similarity">
    <text evidence="5">Belongs to the D-isomer specific 2-hydroxyacid dehydrogenase family. PdxB subfamily.</text>
</comment>
<comment type="subcellular location">
    <subcellularLocation>
        <location evidence="5">Cytoplasm</location>
    </subcellularLocation>
</comment>
<comment type="subunit">
    <text evidence="5">Homodimer.</text>
</comment>
<dbReference type="InterPro" id="IPR029752">
    <property type="entry name" value="D-isomer_DH_CS1"/>
</dbReference>
<dbReference type="HAMAP" id="MF_01825">
    <property type="entry name" value="PdxB"/>
    <property type="match status" value="1"/>
</dbReference>
<dbReference type="UniPathway" id="UPA00244">
    <property type="reaction ID" value="UER00310"/>
</dbReference>
<dbReference type="EMBL" id="LZDN01000040">
    <property type="protein sequence ID" value="OBX48854.1"/>
    <property type="molecule type" value="Genomic_DNA"/>
</dbReference>
<comment type="caution">
    <text evidence="5">Lacks conserved residue(s) required for the propagation of feature annotation.</text>
</comment>
<dbReference type="InterPro" id="IPR038251">
    <property type="entry name" value="PdxB_dimer_sf"/>
</dbReference>